<dbReference type="Pfam" id="PF18917">
    <property type="entry name" value="LiaI-LiaF-like_TM1"/>
    <property type="match status" value="1"/>
</dbReference>
<name>A0A1F4UMX7_9BACT</name>
<protein>
    <recommendedName>
        <fullName evidence="2">LiaI-LiaF-like transmembrane region domain-containing protein</fullName>
    </recommendedName>
</protein>
<sequence>MENKRNYSWAVFLVLVGILFLLNTTGLVGWGIWEYIVRFWPVMIILIGIKIILGNSVIAKTLEILFTIVLTVGVFGAAYIQYTANGISFMPKSVNDWVLKGGGGMFNLSKDNVDSEMNVSFEEFTGIEERDLKINVGAGKMNVLEDSELEDYIYVKENYPRIYKESELSKSEKDRILSLEYKSPSSKSFNLFPNESTYDITLGQLEIPTTFDIDMGAGSGVLDLQTLPVNDFYAKVGAGELDVTFSKYSIPSGDMFFNIGAGKMELTIPSRVGYIFEYDLGVGKINIDGKDISDFSTGSGKYTSANYKDADIKITMNVNVGVGSFVLKTNY</sequence>
<feature type="transmembrane region" description="Helical" evidence="1">
    <location>
        <begin position="64"/>
        <end position="82"/>
    </location>
</feature>
<evidence type="ECO:0000256" key="1">
    <source>
        <dbReference type="SAM" id="Phobius"/>
    </source>
</evidence>
<evidence type="ECO:0000313" key="4">
    <source>
        <dbReference type="Proteomes" id="UP000178631"/>
    </source>
</evidence>
<evidence type="ECO:0000259" key="2">
    <source>
        <dbReference type="Pfam" id="PF18917"/>
    </source>
</evidence>
<accession>A0A1F4UMX7</accession>
<dbReference type="AlphaFoldDB" id="A0A1F4UMX7"/>
<feature type="domain" description="LiaI-LiaF-like transmembrane region" evidence="2">
    <location>
        <begin position="9"/>
        <end position="52"/>
    </location>
</feature>
<dbReference type="InterPro" id="IPR043726">
    <property type="entry name" value="LiaI-LiaF-like_TM1"/>
</dbReference>
<keyword evidence="1" id="KW-1133">Transmembrane helix</keyword>
<gene>
    <name evidence="3" type="ORF">A3J98_00720</name>
</gene>
<feature type="transmembrane region" description="Helical" evidence="1">
    <location>
        <begin position="7"/>
        <end position="33"/>
    </location>
</feature>
<comment type="caution">
    <text evidence="3">The sequence shown here is derived from an EMBL/GenBank/DDBJ whole genome shotgun (WGS) entry which is preliminary data.</text>
</comment>
<proteinExistence type="predicted"/>
<keyword evidence="1" id="KW-0472">Membrane</keyword>
<keyword evidence="1" id="KW-0812">Transmembrane</keyword>
<feature type="transmembrane region" description="Helical" evidence="1">
    <location>
        <begin position="39"/>
        <end position="57"/>
    </location>
</feature>
<organism evidence="3 4">
    <name type="scientific">candidate division WS6 bacterium RIFOXYC1_FULL_33_10</name>
    <dbReference type="NCBI Taxonomy" id="1802606"/>
    <lineage>
        <taxon>Bacteria</taxon>
        <taxon>Candidatus Dojkabacteria</taxon>
    </lineage>
</organism>
<reference evidence="3 4" key="1">
    <citation type="journal article" date="2016" name="Nat. Commun.">
        <title>Thousands of microbial genomes shed light on interconnected biogeochemical processes in an aquifer system.</title>
        <authorList>
            <person name="Anantharaman K."/>
            <person name="Brown C.T."/>
            <person name="Hug L.A."/>
            <person name="Sharon I."/>
            <person name="Castelle C.J."/>
            <person name="Probst A.J."/>
            <person name="Thomas B.C."/>
            <person name="Singh A."/>
            <person name="Wilkins M.J."/>
            <person name="Karaoz U."/>
            <person name="Brodie E.L."/>
            <person name="Williams K.H."/>
            <person name="Hubbard S.S."/>
            <person name="Banfield J.F."/>
        </authorList>
    </citation>
    <scope>NUCLEOTIDE SEQUENCE [LARGE SCALE GENOMIC DNA]</scope>
</reference>
<evidence type="ECO:0000313" key="3">
    <source>
        <dbReference type="EMBL" id="OGC46317.1"/>
    </source>
</evidence>
<dbReference type="EMBL" id="MEUP01000038">
    <property type="protein sequence ID" value="OGC46317.1"/>
    <property type="molecule type" value="Genomic_DNA"/>
</dbReference>
<dbReference type="Proteomes" id="UP000178631">
    <property type="component" value="Unassembled WGS sequence"/>
</dbReference>